<evidence type="ECO:0000256" key="4">
    <source>
        <dbReference type="ARBA" id="ARBA00016175"/>
    </source>
</evidence>
<dbReference type="GO" id="GO:0042162">
    <property type="term" value="F:telomeric DNA binding"/>
    <property type="evidence" value="ECO:0007669"/>
    <property type="project" value="TreeGrafter"/>
</dbReference>
<dbReference type="EMBL" id="KZ994621">
    <property type="protein sequence ID" value="RKO92477.1"/>
    <property type="molecule type" value="Genomic_DNA"/>
</dbReference>
<comment type="subcellular location">
    <subcellularLocation>
        <location evidence="2">Chromosome</location>
        <location evidence="2">Telomere</location>
    </subcellularLocation>
    <subcellularLocation>
        <location evidence="1">Nucleus</location>
    </subcellularLocation>
</comment>
<feature type="region of interest" description="Disordered" evidence="9">
    <location>
        <begin position="323"/>
        <end position="374"/>
    </location>
</feature>
<evidence type="ECO:0000256" key="5">
    <source>
        <dbReference type="ARBA" id="ARBA00022454"/>
    </source>
</evidence>
<dbReference type="GO" id="GO:0045740">
    <property type="term" value="P:positive regulation of DNA replication"/>
    <property type="evidence" value="ECO:0007669"/>
    <property type="project" value="TreeGrafter"/>
</dbReference>
<reference evidence="11" key="1">
    <citation type="journal article" date="2018" name="Nat. Microbiol.">
        <title>Leveraging single-cell genomics to expand the fungal tree of life.</title>
        <authorList>
            <person name="Ahrendt S.R."/>
            <person name="Quandt C.A."/>
            <person name="Ciobanu D."/>
            <person name="Clum A."/>
            <person name="Salamov A."/>
            <person name="Andreopoulos B."/>
            <person name="Cheng J.F."/>
            <person name="Woyke T."/>
            <person name="Pelin A."/>
            <person name="Henrissat B."/>
            <person name="Reynolds N.K."/>
            <person name="Benny G.L."/>
            <person name="Smith M.E."/>
            <person name="James T.Y."/>
            <person name="Grigoriev I.V."/>
        </authorList>
    </citation>
    <scope>NUCLEOTIDE SEQUENCE [LARGE SCALE GENOMIC DNA]</scope>
</reference>
<dbReference type="OrthoDB" id="2114908at2759"/>
<organism evidence="10 11">
    <name type="scientific">Blyttiomyces helicus</name>
    <dbReference type="NCBI Taxonomy" id="388810"/>
    <lineage>
        <taxon>Eukaryota</taxon>
        <taxon>Fungi</taxon>
        <taxon>Fungi incertae sedis</taxon>
        <taxon>Chytridiomycota</taxon>
        <taxon>Chytridiomycota incertae sedis</taxon>
        <taxon>Chytridiomycetes</taxon>
        <taxon>Chytridiomycetes incertae sedis</taxon>
        <taxon>Blyttiomyces</taxon>
    </lineage>
</organism>
<dbReference type="InterPro" id="IPR029156">
    <property type="entry name" value="CTC1"/>
</dbReference>
<dbReference type="GO" id="GO:0003697">
    <property type="term" value="F:single-stranded DNA binding"/>
    <property type="evidence" value="ECO:0007669"/>
    <property type="project" value="InterPro"/>
</dbReference>
<evidence type="ECO:0000313" key="10">
    <source>
        <dbReference type="EMBL" id="RKO92477.1"/>
    </source>
</evidence>
<keyword evidence="7" id="KW-0238">DNA-binding</keyword>
<dbReference type="GO" id="GO:0010833">
    <property type="term" value="P:telomere maintenance via telomere lengthening"/>
    <property type="evidence" value="ECO:0007669"/>
    <property type="project" value="TreeGrafter"/>
</dbReference>
<dbReference type="PANTHER" id="PTHR14865">
    <property type="entry name" value="CST COMPLEX SUBUNIT CTC1"/>
    <property type="match status" value="1"/>
</dbReference>
<evidence type="ECO:0000256" key="1">
    <source>
        <dbReference type="ARBA" id="ARBA00004123"/>
    </source>
</evidence>
<dbReference type="PANTHER" id="PTHR14865:SF2">
    <property type="entry name" value="CST COMPLEX SUBUNIT CTC1"/>
    <property type="match status" value="1"/>
</dbReference>
<keyword evidence="8" id="KW-0539">Nucleus</keyword>
<sequence>MPVTHYRIYRVAEALARLNCPQPPSGPAALDPNPPLQTVLRSTPSTSASSHLLLVGRLKSSPAPDSTQPVPGIIFEDRTGSVRCEFAEFDLVWLDRDVCLWAWTLAGAVLASCGTPVAPYLEVAAPPLRLRPGHFLLVSSEYHFTSDNLNVAGEMESGAAGWAGGRTREGLLGRYRPVSRWLMGCEGGGHDVDDAQFVEEAKARIADLDAARRVAIHGRIGARSTVCSAGRSTYFFAEIVCGDADAENADTDGNAVLTAFVLCAQDGPASLLPLFEAVRVGASYLFVDLRTAEVKVPVPGSNTPLRKKVLQFMPGQSKLFRLDTLPRGEPPSPPPSTSANELLSRSAKTVRPKNQWPPQPPDPTPPSPHNSDSRISRVISYTGRITALLDPAAAIYELDDAHHLYLAFHDLPSMGRGLRIGATLHLFNTHLVVIPAAGVPTPKGGAPTANKHKAKPLFVFVPCPCSSVTIAAFSPGAEACKLWTASGRRAALGRWARFNVPDIFAAWRIQMHMQRVLPRGGVAVPTASHFCATRGVGSPAPASGTVEWTIAGLLAAFGYVPYRHNREISLLDHARCTIAEWRYPRPEMVCIADVLGAEAAKAFVVAEMSEAPRHRILRLADMDFPPAAALVAMLCTDNAGAVRLVDATGGVRVVIVPGSRPLGLDDVDRVWVVRSFDVLVEVVGGRARTETGDAAKPLHRVTVRFSLADAVRADGASPPSSLVVPPDSKQFPSAPPPFLFRVDRIPLPGLKVAESGAPIMTAFVEGHTWALHSASTAPDSASVPTALAMSIWQGPDRAVGDFSGSAMTVVPTLHPGAYYLVSGTALYPERRPNDREHDIGAGSDVDFAFGERARMQRVIVESGGRPPLGILNGEESNASFPRLSLRGPRDFEPPPPPPPPHSVESIIAAGMADAESGRRPGSGNEPLFALRARLVALELRDGDLWPLPEPTTAGTLWVDRGVDCGRRDRSLFLRVADHAGSNLEDDPSPLGGGRGPSLDIYFDARQFVTPPGMVPGCILHMDNLRLRVSGRGSYYGTCTAATAIRLCAPITASEAAVRTEAAAPGVERTRRLVDLAPVAGSEDPPGHVRVRASVVRVLDAALWLACSGCGTHSDPAAGCPNGCTPSATSSPISSRLCARIS</sequence>
<evidence type="ECO:0000256" key="9">
    <source>
        <dbReference type="SAM" id="MobiDB-lite"/>
    </source>
</evidence>
<comment type="similarity">
    <text evidence="3">Belongs to the CTC1 family.</text>
</comment>
<dbReference type="Pfam" id="PF15489">
    <property type="entry name" value="CTC1"/>
    <property type="match status" value="1"/>
</dbReference>
<feature type="compositionally biased region" description="Polar residues" evidence="9">
    <location>
        <begin position="337"/>
        <end position="347"/>
    </location>
</feature>
<evidence type="ECO:0000256" key="7">
    <source>
        <dbReference type="ARBA" id="ARBA00023125"/>
    </source>
</evidence>
<dbReference type="AlphaFoldDB" id="A0A4V1IS65"/>
<dbReference type="GO" id="GO:1990879">
    <property type="term" value="C:CST complex"/>
    <property type="evidence" value="ECO:0007669"/>
    <property type="project" value="TreeGrafter"/>
</dbReference>
<keyword evidence="11" id="KW-1185">Reference proteome</keyword>
<accession>A0A4V1IS65</accession>
<evidence type="ECO:0000256" key="3">
    <source>
        <dbReference type="ARBA" id="ARBA00006332"/>
    </source>
</evidence>
<name>A0A4V1IS65_9FUNG</name>
<feature type="non-terminal residue" evidence="10">
    <location>
        <position position="1141"/>
    </location>
</feature>
<evidence type="ECO:0000256" key="6">
    <source>
        <dbReference type="ARBA" id="ARBA00022895"/>
    </source>
</evidence>
<keyword evidence="5" id="KW-0158">Chromosome</keyword>
<dbReference type="Proteomes" id="UP000269721">
    <property type="component" value="Unassembled WGS sequence"/>
</dbReference>
<dbReference type="InterPro" id="IPR042617">
    <property type="entry name" value="CTC1-like"/>
</dbReference>
<proteinExistence type="inferred from homology"/>
<gene>
    <name evidence="10" type="ORF">BDK51DRAFT_51051</name>
</gene>
<keyword evidence="6" id="KW-0779">Telomere</keyword>
<evidence type="ECO:0000256" key="2">
    <source>
        <dbReference type="ARBA" id="ARBA00004574"/>
    </source>
</evidence>
<protein>
    <recommendedName>
        <fullName evidence="4">CST complex subunit CTC1</fullName>
    </recommendedName>
</protein>
<evidence type="ECO:0000256" key="8">
    <source>
        <dbReference type="ARBA" id="ARBA00023242"/>
    </source>
</evidence>
<evidence type="ECO:0000313" key="11">
    <source>
        <dbReference type="Proteomes" id="UP000269721"/>
    </source>
</evidence>
<feature type="compositionally biased region" description="Pro residues" evidence="9">
    <location>
        <begin position="355"/>
        <end position="368"/>
    </location>
</feature>